<keyword evidence="2" id="KW-0472">Membrane</keyword>
<dbReference type="EMBL" id="CP007451">
    <property type="protein sequence ID" value="AHW60323.1"/>
    <property type="molecule type" value="Genomic_DNA"/>
</dbReference>
<feature type="transmembrane region" description="Helical" evidence="2">
    <location>
        <begin position="38"/>
        <end position="55"/>
    </location>
</feature>
<protein>
    <recommendedName>
        <fullName evidence="7">Oxygen tolerance</fullName>
    </recommendedName>
</protein>
<dbReference type="STRING" id="1168034.FH5T_13680"/>
<dbReference type="RefSeq" id="WP_051567871.1">
    <property type="nucleotide sequence ID" value="NZ_FOHT01000032.1"/>
</dbReference>
<dbReference type="eggNOG" id="COG3088">
    <property type="taxonomic scope" value="Bacteria"/>
</dbReference>
<proteinExistence type="predicted"/>
<evidence type="ECO:0000313" key="4">
    <source>
        <dbReference type="EMBL" id="SET96752.1"/>
    </source>
</evidence>
<name>X5DC05_9BACT</name>
<dbReference type="Proteomes" id="UP000181981">
    <property type="component" value="Unassembled WGS sequence"/>
</dbReference>
<keyword evidence="2" id="KW-1133">Transmembrane helix</keyword>
<accession>X5DC05</accession>
<evidence type="ECO:0000313" key="3">
    <source>
        <dbReference type="EMBL" id="AHW60323.1"/>
    </source>
</evidence>
<dbReference type="HOGENOM" id="CLU_060895_0_0_10"/>
<dbReference type="KEGG" id="dori:FH5T_13680"/>
<evidence type="ECO:0000256" key="1">
    <source>
        <dbReference type="SAM" id="MobiDB-lite"/>
    </source>
</evidence>
<reference evidence="4 6" key="2">
    <citation type="submission" date="2016-10" db="EMBL/GenBank/DDBJ databases">
        <authorList>
            <person name="de Groot N.N."/>
        </authorList>
    </citation>
    <scope>NUCLEOTIDE SEQUENCE [LARGE SCALE GENOMIC DNA]</scope>
    <source>
        <strain evidence="4 6">DSM 25947</strain>
    </source>
</reference>
<organism evidence="4 6">
    <name type="scientific">Draconibacterium orientale</name>
    <dbReference type="NCBI Taxonomy" id="1168034"/>
    <lineage>
        <taxon>Bacteria</taxon>
        <taxon>Pseudomonadati</taxon>
        <taxon>Bacteroidota</taxon>
        <taxon>Bacteroidia</taxon>
        <taxon>Marinilabiliales</taxon>
        <taxon>Prolixibacteraceae</taxon>
        <taxon>Draconibacterium</taxon>
    </lineage>
</organism>
<reference evidence="3 5" key="1">
    <citation type="submission" date="2014-03" db="EMBL/GenBank/DDBJ databases">
        <title>Complete genome sequence of a deeply braunched marine Bacteroidia bacterium Draconibacterium orientale type strain FH5T.</title>
        <authorList>
            <person name="Li X."/>
            <person name="Wang X."/>
            <person name="Xie Z."/>
            <person name="Du Z."/>
            <person name="Chen G."/>
        </authorList>
    </citation>
    <scope>NUCLEOTIDE SEQUENCE [LARGE SCALE GENOMIC DNA]</scope>
    <source>
        <strain evidence="3 5">FH5</strain>
    </source>
</reference>
<feature type="transmembrane region" description="Helical" evidence="2">
    <location>
        <begin position="198"/>
        <end position="216"/>
    </location>
</feature>
<evidence type="ECO:0000313" key="6">
    <source>
        <dbReference type="Proteomes" id="UP000181981"/>
    </source>
</evidence>
<feature type="region of interest" description="Disordered" evidence="1">
    <location>
        <begin position="346"/>
        <end position="372"/>
    </location>
</feature>
<feature type="compositionally biased region" description="Acidic residues" evidence="1">
    <location>
        <begin position="363"/>
        <end position="372"/>
    </location>
</feature>
<sequence length="372" mass="42475">MQLKKDILKSNKAQFDSAHCDCHPERIRPDHSIGSRRVMNTGVMLLFITLFLFAGTTQAQRIKATASLDSANILIGDQVKLFLEIDHPKDVNVQFPAVPDTINSLIEVISRSGVDTFELDDEKLMKQIQAYTITSFDSGSYRIPPYWFKIDVDGTIDSIPSNGVTLNVYTMEIDTTKGPTDIKMPYDAPLTLKEVTPYILGVILIGAIIFFLLYSIKRKKNNKPIFARPAKPKEPAHIIALRELDRIKTEKVWQQGKTKQYYSELTDTLREYIEDRFGIRALEQTTDETIESFRVQKSLINEKHFSNLTQLLQLADLVKFAKYQPLPDDDNLSLVNAYFFVNDTKKEEQKKADSKDADKGDNDENIEEVEIK</sequence>
<dbReference type="Proteomes" id="UP000023772">
    <property type="component" value="Chromosome"/>
</dbReference>
<dbReference type="OrthoDB" id="9807384at2"/>
<dbReference type="EMBL" id="FOHT01000032">
    <property type="protein sequence ID" value="SET96752.1"/>
    <property type="molecule type" value="Genomic_DNA"/>
</dbReference>
<evidence type="ECO:0000256" key="2">
    <source>
        <dbReference type="SAM" id="Phobius"/>
    </source>
</evidence>
<dbReference type="AlphaFoldDB" id="X5DC05"/>
<evidence type="ECO:0008006" key="7">
    <source>
        <dbReference type="Google" id="ProtNLM"/>
    </source>
</evidence>
<keyword evidence="2" id="KW-0812">Transmembrane</keyword>
<keyword evidence="5" id="KW-1185">Reference proteome</keyword>
<evidence type="ECO:0000313" key="5">
    <source>
        <dbReference type="Proteomes" id="UP000023772"/>
    </source>
</evidence>
<gene>
    <name evidence="3" type="ORF">FH5T_13680</name>
    <name evidence="4" type="ORF">SAMN05444285_13235</name>
</gene>
<feature type="compositionally biased region" description="Basic and acidic residues" evidence="1">
    <location>
        <begin position="346"/>
        <end position="362"/>
    </location>
</feature>